<reference evidence="6" key="1">
    <citation type="submission" date="2016-10" db="EMBL/GenBank/DDBJ databases">
        <authorList>
            <person name="Varghese N."/>
            <person name="Submissions S."/>
        </authorList>
    </citation>
    <scope>NUCLEOTIDE SEQUENCE [LARGE SCALE GENOMIC DNA]</scope>
    <source>
        <strain evidence="6">KCTC 32247</strain>
    </source>
</reference>
<gene>
    <name evidence="5" type="ORF">SAMN05216221_4280</name>
</gene>
<feature type="transmembrane region" description="Helical" evidence="2">
    <location>
        <begin position="229"/>
        <end position="246"/>
    </location>
</feature>
<proteinExistence type="predicted"/>
<keyword evidence="3" id="KW-0732">Signal</keyword>
<accession>A0A1H1ZIP9</accession>
<dbReference type="Proteomes" id="UP000243359">
    <property type="component" value="Chromosome I"/>
</dbReference>
<keyword evidence="6" id="KW-1185">Reference proteome</keyword>
<keyword evidence="2" id="KW-1133">Transmembrane helix</keyword>
<evidence type="ECO:0000256" key="3">
    <source>
        <dbReference type="SAM" id="SignalP"/>
    </source>
</evidence>
<organism evidence="5 6">
    <name type="scientific">Pseudomonas oryzae</name>
    <dbReference type="NCBI Taxonomy" id="1392877"/>
    <lineage>
        <taxon>Bacteria</taxon>
        <taxon>Pseudomonadati</taxon>
        <taxon>Pseudomonadota</taxon>
        <taxon>Gammaproteobacteria</taxon>
        <taxon>Pseudomonadales</taxon>
        <taxon>Pseudomonadaceae</taxon>
        <taxon>Pseudomonas</taxon>
    </lineage>
</organism>
<dbReference type="InterPro" id="IPR007621">
    <property type="entry name" value="TPM_dom"/>
</dbReference>
<feature type="region of interest" description="Disordered" evidence="1">
    <location>
        <begin position="262"/>
        <end position="281"/>
    </location>
</feature>
<dbReference type="RefSeq" id="WP_090352021.1">
    <property type="nucleotide sequence ID" value="NZ_LT629751.1"/>
</dbReference>
<evidence type="ECO:0000256" key="2">
    <source>
        <dbReference type="SAM" id="Phobius"/>
    </source>
</evidence>
<evidence type="ECO:0000256" key="1">
    <source>
        <dbReference type="SAM" id="MobiDB-lite"/>
    </source>
</evidence>
<evidence type="ECO:0000313" key="5">
    <source>
        <dbReference type="EMBL" id="SDT33564.1"/>
    </source>
</evidence>
<dbReference type="EMBL" id="LT629751">
    <property type="protein sequence ID" value="SDT33564.1"/>
    <property type="molecule type" value="Genomic_DNA"/>
</dbReference>
<sequence length="281" mass="29308">MSTLIAARAGLLALLLGWCLAAEAQPVAMSPLTARVTDLTASLSAEQVARLEGKLQRFEVAKGSQLAVLIVPSTGEESIEQYSLRVVEQWRLGRQKIDDGALLIVAKNERTLRIEVGYGLEGVLNDATAKRIISETIVPRFRQGDFYDGIEAGVDQMIAIIDGEPLPPPKRGANGAQDELSKSIPLIVMLVFVVGGVLRKLLGRLPAASVTGAGVALLTWLLIDATPVALGAGLMAFVFILLGGGGRHGGWYSGGRPGGRRRGGFGGGGGGFGGGGASGRW</sequence>
<dbReference type="OrthoDB" id="9810918at2"/>
<keyword evidence="2" id="KW-0472">Membrane</keyword>
<name>A0A1H1ZIP9_9PSED</name>
<dbReference type="Pfam" id="PF04536">
    <property type="entry name" value="TPM_phosphatase"/>
    <property type="match status" value="1"/>
</dbReference>
<feature type="chain" id="PRO_5009267746" description="TPM domain-containing protein" evidence="3">
    <location>
        <begin position="25"/>
        <end position="281"/>
    </location>
</feature>
<keyword evidence="2" id="KW-0812">Transmembrane</keyword>
<feature type="transmembrane region" description="Helical" evidence="2">
    <location>
        <begin position="205"/>
        <end position="223"/>
    </location>
</feature>
<dbReference type="PANTHER" id="PTHR30373">
    <property type="entry name" value="UPF0603 PROTEIN YGCG"/>
    <property type="match status" value="1"/>
</dbReference>
<feature type="domain" description="TPM" evidence="4">
    <location>
        <begin position="36"/>
        <end position="159"/>
    </location>
</feature>
<evidence type="ECO:0000313" key="6">
    <source>
        <dbReference type="Proteomes" id="UP000243359"/>
    </source>
</evidence>
<evidence type="ECO:0000259" key="4">
    <source>
        <dbReference type="Pfam" id="PF04536"/>
    </source>
</evidence>
<dbReference type="STRING" id="1392877.SAMN05216221_4280"/>
<dbReference type="AlphaFoldDB" id="A0A1H1ZIP9"/>
<feature type="signal peptide" evidence="3">
    <location>
        <begin position="1"/>
        <end position="24"/>
    </location>
</feature>
<protein>
    <recommendedName>
        <fullName evidence="4">TPM domain-containing protein</fullName>
    </recommendedName>
</protein>
<dbReference type="PANTHER" id="PTHR30373:SF2">
    <property type="entry name" value="UPF0603 PROTEIN YGCG"/>
    <property type="match status" value="1"/>
</dbReference>
<feature type="compositionally biased region" description="Gly residues" evidence="1">
    <location>
        <begin position="264"/>
        <end position="281"/>
    </location>
</feature>
<dbReference type="Gene3D" id="3.10.310.50">
    <property type="match status" value="1"/>
</dbReference>